<dbReference type="Pfam" id="PF01546">
    <property type="entry name" value="Peptidase_M20"/>
    <property type="match status" value="1"/>
</dbReference>
<accession>A0A2S9YKS8</accession>
<evidence type="ECO:0000256" key="3">
    <source>
        <dbReference type="ARBA" id="ARBA00022801"/>
    </source>
</evidence>
<evidence type="ECO:0000259" key="4">
    <source>
        <dbReference type="Pfam" id="PF07687"/>
    </source>
</evidence>
<dbReference type="RefSeq" id="WP_106091370.1">
    <property type="nucleotide sequence ID" value="NZ_PVNL01000091.1"/>
</dbReference>
<comment type="caution">
    <text evidence="5">The sequence shown here is derived from an EMBL/GenBank/DDBJ whole genome shotgun (WGS) entry which is preliminary data.</text>
</comment>
<dbReference type="Gene3D" id="3.40.630.10">
    <property type="entry name" value="Zn peptidases"/>
    <property type="match status" value="1"/>
</dbReference>
<evidence type="ECO:0000313" key="5">
    <source>
        <dbReference type="EMBL" id="PRQ05668.1"/>
    </source>
</evidence>
<dbReference type="OrthoDB" id="5443984at2"/>
<dbReference type="GO" id="GO:0008233">
    <property type="term" value="F:peptidase activity"/>
    <property type="evidence" value="ECO:0007669"/>
    <property type="project" value="UniProtKB-KW"/>
</dbReference>
<dbReference type="Proteomes" id="UP000238823">
    <property type="component" value="Unassembled WGS sequence"/>
</dbReference>
<dbReference type="PANTHER" id="PTHR43270">
    <property type="entry name" value="BETA-ALA-HIS DIPEPTIDASE"/>
    <property type="match status" value="1"/>
</dbReference>
<reference evidence="5 6" key="1">
    <citation type="submission" date="2018-03" db="EMBL/GenBank/DDBJ databases">
        <title>Draft Genome Sequences of the Obligatory Marine Myxobacteria Enhygromyxa salina SWB007.</title>
        <authorList>
            <person name="Poehlein A."/>
            <person name="Moghaddam J.A."/>
            <person name="Harms H."/>
            <person name="Alanjari M."/>
            <person name="Koenig G.M."/>
            <person name="Daniel R."/>
            <person name="Schaeberle T.F."/>
        </authorList>
    </citation>
    <scope>NUCLEOTIDE SEQUENCE [LARGE SCALE GENOMIC DNA]</scope>
    <source>
        <strain evidence="5 6">SWB007</strain>
    </source>
</reference>
<dbReference type="InterPro" id="IPR051458">
    <property type="entry name" value="Cyt/Met_Dipeptidase"/>
</dbReference>
<dbReference type="EMBL" id="PVNL01000091">
    <property type="protein sequence ID" value="PRQ05668.1"/>
    <property type="molecule type" value="Genomic_DNA"/>
</dbReference>
<dbReference type="SUPFAM" id="SSF53187">
    <property type="entry name" value="Zn-dependent exopeptidases"/>
    <property type="match status" value="1"/>
</dbReference>
<organism evidence="5 6">
    <name type="scientific">Enhygromyxa salina</name>
    <dbReference type="NCBI Taxonomy" id="215803"/>
    <lineage>
        <taxon>Bacteria</taxon>
        <taxon>Pseudomonadati</taxon>
        <taxon>Myxococcota</taxon>
        <taxon>Polyangia</taxon>
        <taxon>Nannocystales</taxon>
        <taxon>Nannocystaceae</taxon>
        <taxon>Enhygromyxa</taxon>
    </lineage>
</organism>
<sequence length="454" mass="49278">MSDVLADLPAFVSESEPWFRASLRTLVEQATISPGVTDKGPILAGVEVAAALMRESGAEVEIVPSAGTPALIARFSPPGHGAPKARIVVYNHLDVQPATAENWEQDDPFRFEVREDQDREVVYMGRGTTDDKGPALCALRAAEWVARHELPIEVVLLWETEEEIGSPNFGEILEARKQLLAADAVIVSDTIWPSAGHPAISTGLRGGLLVSLSLRTGAAETHSGLTGGVARNPLRELANLASAIGDAEFWRLDALPPSQEEVESYLRTGFDAQYFRKSHRLEQLESDVPLEMMLRLWARPTFEIHGLVGGYTGPGIKSTIPATGELKASFRLVPNQNPRVLLDRLTSFVQAFNPAVEVAELGSFEPYRGHITGPVHEAIVHGMTQGFGREPALVREGGSIGAVPQMARVLGVPIHFLPLSLPEHCYHAPNESFDWRQAKGGIASYVHTFAHLVG</sequence>
<dbReference type="GO" id="GO:0046872">
    <property type="term" value="F:metal ion binding"/>
    <property type="evidence" value="ECO:0007669"/>
    <property type="project" value="UniProtKB-KW"/>
</dbReference>
<feature type="domain" description="Peptidase M20 dimerisation" evidence="4">
    <location>
        <begin position="220"/>
        <end position="354"/>
    </location>
</feature>
<evidence type="ECO:0000256" key="2">
    <source>
        <dbReference type="ARBA" id="ARBA00022723"/>
    </source>
</evidence>
<dbReference type="GO" id="GO:0006508">
    <property type="term" value="P:proteolysis"/>
    <property type="evidence" value="ECO:0007669"/>
    <property type="project" value="UniProtKB-KW"/>
</dbReference>
<dbReference type="InterPro" id="IPR011650">
    <property type="entry name" value="Peptidase_M20_dimer"/>
</dbReference>
<protein>
    <recommendedName>
        <fullName evidence="4">Peptidase M20 dimerisation domain-containing protein</fullName>
    </recommendedName>
</protein>
<gene>
    <name evidence="5" type="ORF">ENSA7_44370</name>
</gene>
<dbReference type="Gene3D" id="3.30.70.360">
    <property type="match status" value="1"/>
</dbReference>
<dbReference type="AlphaFoldDB" id="A0A2S9YKS8"/>
<dbReference type="InterPro" id="IPR002933">
    <property type="entry name" value="Peptidase_M20"/>
</dbReference>
<name>A0A2S9YKS8_9BACT</name>
<dbReference type="PANTHER" id="PTHR43270:SF8">
    <property type="entry name" value="DI- AND TRIPEPTIDASE DUG2-RELATED"/>
    <property type="match status" value="1"/>
</dbReference>
<keyword evidence="1" id="KW-0645">Protease</keyword>
<evidence type="ECO:0000256" key="1">
    <source>
        <dbReference type="ARBA" id="ARBA00022670"/>
    </source>
</evidence>
<keyword evidence="2" id="KW-0479">Metal-binding</keyword>
<dbReference type="Pfam" id="PF07687">
    <property type="entry name" value="M20_dimer"/>
    <property type="match status" value="1"/>
</dbReference>
<keyword evidence="3" id="KW-0378">Hydrolase</keyword>
<proteinExistence type="predicted"/>
<evidence type="ECO:0000313" key="6">
    <source>
        <dbReference type="Proteomes" id="UP000238823"/>
    </source>
</evidence>